<name>A0A5C2SDI8_9APHY</name>
<feature type="non-terminal residue" evidence="4">
    <location>
        <position position="1"/>
    </location>
</feature>
<keyword evidence="5" id="KW-1185">Reference proteome</keyword>
<feature type="region of interest" description="Disordered" evidence="2">
    <location>
        <begin position="145"/>
        <end position="170"/>
    </location>
</feature>
<accession>A0A5C2SDI8</accession>
<dbReference type="AlphaFoldDB" id="A0A5C2SDI8"/>
<dbReference type="PROSITE" id="PS50966">
    <property type="entry name" value="ZF_SWIM"/>
    <property type="match status" value="1"/>
</dbReference>
<proteinExistence type="predicted"/>
<evidence type="ECO:0000256" key="1">
    <source>
        <dbReference type="PROSITE-ProRule" id="PRU00325"/>
    </source>
</evidence>
<organism evidence="4 5">
    <name type="scientific">Lentinus tigrinus ALCF2SS1-6</name>
    <dbReference type="NCBI Taxonomy" id="1328759"/>
    <lineage>
        <taxon>Eukaryota</taxon>
        <taxon>Fungi</taxon>
        <taxon>Dikarya</taxon>
        <taxon>Basidiomycota</taxon>
        <taxon>Agaricomycotina</taxon>
        <taxon>Agaricomycetes</taxon>
        <taxon>Polyporales</taxon>
        <taxon>Polyporaceae</taxon>
        <taxon>Lentinus</taxon>
    </lineage>
</organism>
<protein>
    <recommendedName>
        <fullName evidence="3">SWIM-type domain-containing protein</fullName>
    </recommendedName>
</protein>
<reference evidence="4" key="1">
    <citation type="journal article" date="2018" name="Genome Biol. Evol.">
        <title>Genomics and development of Lentinus tigrinus, a white-rot wood-decaying mushroom with dimorphic fruiting bodies.</title>
        <authorList>
            <person name="Wu B."/>
            <person name="Xu Z."/>
            <person name="Knudson A."/>
            <person name="Carlson A."/>
            <person name="Chen N."/>
            <person name="Kovaka S."/>
            <person name="LaButti K."/>
            <person name="Lipzen A."/>
            <person name="Pennachio C."/>
            <person name="Riley R."/>
            <person name="Schakwitz W."/>
            <person name="Umezawa K."/>
            <person name="Ohm R.A."/>
            <person name="Grigoriev I.V."/>
            <person name="Nagy L.G."/>
            <person name="Gibbons J."/>
            <person name="Hibbett D."/>
        </authorList>
    </citation>
    <scope>NUCLEOTIDE SEQUENCE [LARGE SCALE GENOMIC DNA]</scope>
    <source>
        <strain evidence="4">ALCF2SS1-6</strain>
    </source>
</reference>
<keyword evidence="1" id="KW-0479">Metal-binding</keyword>
<sequence>AIPPYRLSLFNIVVDSRAGRSRSLTQFQQALKRAWTRLMKIPIRGVYQTEIDRWTCDCGAQKYHAYLLCKHLVQAATGLSASWWPSIVRFHLPPFYTIPIDGDIPEPPESTTNHAWLSRMPKTYAESDVELDDDELNADRVDIPVAHERRPSSPIQSSPEKAPATGRDSLLRIGAGGGAGFELDDEDDIDLDEVIRLLRRSAEILQEQRHEADPRFIQNAKRRMRGVLTW</sequence>
<dbReference type="EMBL" id="ML122262">
    <property type="protein sequence ID" value="RPD61297.1"/>
    <property type="molecule type" value="Genomic_DNA"/>
</dbReference>
<dbReference type="STRING" id="1328759.A0A5C2SDI8"/>
<evidence type="ECO:0000313" key="4">
    <source>
        <dbReference type="EMBL" id="RPD61297.1"/>
    </source>
</evidence>
<keyword evidence="1" id="KW-0862">Zinc</keyword>
<keyword evidence="1" id="KW-0863">Zinc-finger</keyword>
<feature type="domain" description="SWIM-type" evidence="3">
    <location>
        <begin position="47"/>
        <end position="80"/>
    </location>
</feature>
<gene>
    <name evidence="4" type="ORF">L227DRAFT_481231</name>
</gene>
<feature type="non-terminal residue" evidence="4">
    <location>
        <position position="230"/>
    </location>
</feature>
<evidence type="ECO:0000313" key="5">
    <source>
        <dbReference type="Proteomes" id="UP000313359"/>
    </source>
</evidence>
<dbReference type="InterPro" id="IPR007527">
    <property type="entry name" value="Znf_SWIM"/>
</dbReference>
<dbReference type="Proteomes" id="UP000313359">
    <property type="component" value="Unassembled WGS sequence"/>
</dbReference>
<evidence type="ECO:0000259" key="3">
    <source>
        <dbReference type="PROSITE" id="PS50966"/>
    </source>
</evidence>
<dbReference type="OrthoDB" id="2756716at2759"/>
<evidence type="ECO:0000256" key="2">
    <source>
        <dbReference type="SAM" id="MobiDB-lite"/>
    </source>
</evidence>
<dbReference type="GO" id="GO:0008270">
    <property type="term" value="F:zinc ion binding"/>
    <property type="evidence" value="ECO:0007669"/>
    <property type="project" value="UniProtKB-KW"/>
</dbReference>